<name>X0TPU9_9ZZZZ</name>
<gene>
    <name evidence="2" type="ORF">S01H1_22489</name>
</gene>
<feature type="region of interest" description="Disordered" evidence="1">
    <location>
        <begin position="43"/>
        <end position="78"/>
    </location>
</feature>
<organism evidence="2">
    <name type="scientific">marine sediment metagenome</name>
    <dbReference type="NCBI Taxonomy" id="412755"/>
    <lineage>
        <taxon>unclassified sequences</taxon>
        <taxon>metagenomes</taxon>
        <taxon>ecological metagenomes</taxon>
    </lineage>
</organism>
<dbReference type="AlphaFoldDB" id="X0TPU9"/>
<evidence type="ECO:0000256" key="1">
    <source>
        <dbReference type="SAM" id="MobiDB-lite"/>
    </source>
</evidence>
<protein>
    <submittedName>
        <fullName evidence="2">Uncharacterized protein</fullName>
    </submittedName>
</protein>
<evidence type="ECO:0000313" key="2">
    <source>
        <dbReference type="EMBL" id="GAF89266.1"/>
    </source>
</evidence>
<dbReference type="EMBL" id="BARS01012701">
    <property type="protein sequence ID" value="GAF89266.1"/>
    <property type="molecule type" value="Genomic_DNA"/>
</dbReference>
<feature type="non-terminal residue" evidence="2">
    <location>
        <position position="1"/>
    </location>
</feature>
<sequence>VCENAQGDITILYKGKPLNYSVFRKQQRQAEVLTSKEIDIHLKKKKKPHKPAPDHPWRHYGRHISGKPIQEVVSHGND</sequence>
<comment type="caution">
    <text evidence="2">The sequence shown here is derived from an EMBL/GenBank/DDBJ whole genome shotgun (WGS) entry which is preliminary data.</text>
</comment>
<reference evidence="2" key="1">
    <citation type="journal article" date="2014" name="Front. Microbiol.">
        <title>High frequency of phylogenetically diverse reductive dehalogenase-homologous genes in deep subseafloor sedimentary metagenomes.</title>
        <authorList>
            <person name="Kawai M."/>
            <person name="Futagami T."/>
            <person name="Toyoda A."/>
            <person name="Takaki Y."/>
            <person name="Nishi S."/>
            <person name="Hori S."/>
            <person name="Arai W."/>
            <person name="Tsubouchi T."/>
            <person name="Morono Y."/>
            <person name="Uchiyama I."/>
            <person name="Ito T."/>
            <person name="Fujiyama A."/>
            <person name="Inagaki F."/>
            <person name="Takami H."/>
        </authorList>
    </citation>
    <scope>NUCLEOTIDE SEQUENCE</scope>
    <source>
        <strain evidence="2">Expedition CK06-06</strain>
    </source>
</reference>
<proteinExistence type="predicted"/>
<accession>X0TPU9</accession>